<sequence>MKSCKWSNEEQKLFEYYIKLYQTDFHLIDELLPNRTYSQVRSHFYNELKRKQNFQLHNEPSLLTQLYEELSRYDTNFQRFKDLFGSKQDYHLKQ</sequence>
<feature type="domain" description="HTH myb-type" evidence="1">
    <location>
        <begin position="1"/>
        <end position="52"/>
    </location>
</feature>
<dbReference type="EMBL" id="CAXDID020000089">
    <property type="protein sequence ID" value="CAL6021668.1"/>
    <property type="molecule type" value="Genomic_DNA"/>
</dbReference>
<evidence type="ECO:0000313" key="4">
    <source>
        <dbReference type="Proteomes" id="UP001642409"/>
    </source>
</evidence>
<name>A0AA86UPN3_9EUKA</name>
<protein>
    <recommendedName>
        <fullName evidence="1">HTH myb-type domain-containing protein</fullName>
    </recommendedName>
</protein>
<evidence type="ECO:0000313" key="3">
    <source>
        <dbReference type="EMBL" id="CAL6021668.1"/>
    </source>
</evidence>
<dbReference type="AlphaFoldDB" id="A0AA86UPN3"/>
<keyword evidence="4" id="KW-1185">Reference proteome</keyword>
<evidence type="ECO:0000313" key="2">
    <source>
        <dbReference type="EMBL" id="CAI9946453.1"/>
    </source>
</evidence>
<dbReference type="SUPFAM" id="SSF46689">
    <property type="entry name" value="Homeodomain-like"/>
    <property type="match status" value="1"/>
</dbReference>
<gene>
    <name evidence="3" type="ORF">HINF_LOCUS28279</name>
    <name evidence="2" type="ORF">HINF_LOCUS34098</name>
</gene>
<reference evidence="2" key="1">
    <citation type="submission" date="2023-06" db="EMBL/GenBank/DDBJ databases">
        <authorList>
            <person name="Kurt Z."/>
        </authorList>
    </citation>
    <scope>NUCLEOTIDE SEQUENCE</scope>
</reference>
<proteinExistence type="predicted"/>
<dbReference type="CDD" id="cd00167">
    <property type="entry name" value="SANT"/>
    <property type="match status" value="1"/>
</dbReference>
<evidence type="ECO:0000259" key="1">
    <source>
        <dbReference type="PROSITE" id="PS51294"/>
    </source>
</evidence>
<dbReference type="InterPro" id="IPR009057">
    <property type="entry name" value="Homeodomain-like_sf"/>
</dbReference>
<accession>A0AA86UPN3</accession>
<organism evidence="2">
    <name type="scientific">Hexamita inflata</name>
    <dbReference type="NCBI Taxonomy" id="28002"/>
    <lineage>
        <taxon>Eukaryota</taxon>
        <taxon>Metamonada</taxon>
        <taxon>Diplomonadida</taxon>
        <taxon>Hexamitidae</taxon>
        <taxon>Hexamitinae</taxon>
        <taxon>Hexamita</taxon>
    </lineage>
</organism>
<dbReference type="InterPro" id="IPR001005">
    <property type="entry name" value="SANT/Myb"/>
</dbReference>
<dbReference type="PROSITE" id="PS51294">
    <property type="entry name" value="HTH_MYB"/>
    <property type="match status" value="1"/>
</dbReference>
<dbReference type="SMART" id="SM00717">
    <property type="entry name" value="SANT"/>
    <property type="match status" value="1"/>
</dbReference>
<dbReference type="Gene3D" id="1.10.10.60">
    <property type="entry name" value="Homeodomain-like"/>
    <property type="match status" value="1"/>
</dbReference>
<dbReference type="Pfam" id="PF00249">
    <property type="entry name" value="Myb_DNA-binding"/>
    <property type="match status" value="1"/>
</dbReference>
<dbReference type="InterPro" id="IPR017930">
    <property type="entry name" value="Myb_dom"/>
</dbReference>
<reference evidence="3 4" key="2">
    <citation type="submission" date="2024-07" db="EMBL/GenBank/DDBJ databases">
        <authorList>
            <person name="Akdeniz Z."/>
        </authorList>
    </citation>
    <scope>NUCLEOTIDE SEQUENCE [LARGE SCALE GENOMIC DNA]</scope>
</reference>
<dbReference type="Proteomes" id="UP001642409">
    <property type="component" value="Unassembled WGS sequence"/>
</dbReference>
<dbReference type="EMBL" id="CATOUU010000762">
    <property type="protein sequence ID" value="CAI9946453.1"/>
    <property type="molecule type" value="Genomic_DNA"/>
</dbReference>
<comment type="caution">
    <text evidence="2">The sequence shown here is derived from an EMBL/GenBank/DDBJ whole genome shotgun (WGS) entry which is preliminary data.</text>
</comment>